<accession>A0A4T0WHH6</accession>
<dbReference type="EMBL" id="MWPZ01000002">
    <property type="protein sequence ID" value="TID05146.1"/>
    <property type="molecule type" value="Genomic_DNA"/>
</dbReference>
<comment type="caution">
    <text evidence="2">The sequence shown here is derived from an EMBL/GenBank/DDBJ whole genome shotgun (WGS) entry which is preliminary data.</text>
</comment>
<evidence type="ECO:0000256" key="1">
    <source>
        <dbReference type="SAM" id="MobiDB-lite"/>
    </source>
</evidence>
<sequence>MRPSAPLPLLLSVSTAANAIPLLDRLLHLRADAKPTKTYLVVNVEGSPSTDAPQVVTVTQSPAKTTVTERVTDTAIITSPAAHTTETAQTTSTSTSLVVVNVDATTDGGSTTTITVYPTVTPTTHQLIHCQHVRPIGFFGPFVKHSILFDSSCRGVASVDRDINPPEHIVVTTREPLDICGRASAAFFVFNRDSGASLSAPHSPSAGPSTVVAEPLPSTWISAAPPVSSSIAVNLPTSAIEPPQSTSIWVVPSEPASSVPVEPSTAIVAPPPPTPTVILPTSNAAPPAEPSSTSSANTTSSSTWTTSSTSTLLTSTTEAYTQVYETAHQPTSVYGPSSIPQPSTFVTSVLPFTSPSPVSTSAQSYDDGYWHTSKYHEWTGAASATPRYRR</sequence>
<name>A0A4T0WHH6_9PEZI</name>
<proteinExistence type="predicted"/>
<reference evidence="2 3" key="1">
    <citation type="journal article" date="2019" name="Genome Biol. Evol.">
        <title>Genomic Plasticity Mediated by Transposable Elements in the Plant Pathogenic Fungus Colletotrichum higginsianum.</title>
        <authorList>
            <person name="Tsushima A."/>
            <person name="Gan P."/>
            <person name="Kumakura N."/>
            <person name="Narusaka M."/>
            <person name="Takano Y."/>
            <person name="Narusaka Y."/>
            <person name="Shirasu K."/>
        </authorList>
    </citation>
    <scope>NUCLEOTIDE SEQUENCE [LARGE SCALE GENOMIC DNA]</scope>
    <source>
        <strain evidence="2 3">MAFF305635-RFP</strain>
    </source>
</reference>
<feature type="region of interest" description="Disordered" evidence="1">
    <location>
        <begin position="273"/>
        <end position="311"/>
    </location>
</feature>
<organism evidence="2 3">
    <name type="scientific">Colletotrichum higginsianum</name>
    <dbReference type="NCBI Taxonomy" id="80884"/>
    <lineage>
        <taxon>Eukaryota</taxon>
        <taxon>Fungi</taxon>
        <taxon>Dikarya</taxon>
        <taxon>Ascomycota</taxon>
        <taxon>Pezizomycotina</taxon>
        <taxon>Sordariomycetes</taxon>
        <taxon>Hypocreomycetidae</taxon>
        <taxon>Glomerellales</taxon>
        <taxon>Glomerellaceae</taxon>
        <taxon>Colletotrichum</taxon>
        <taxon>Colletotrichum destructivum species complex</taxon>
    </lineage>
</organism>
<gene>
    <name evidence="2" type="ORF">CH35J_003045</name>
</gene>
<evidence type="ECO:0000313" key="3">
    <source>
        <dbReference type="Proteomes" id="UP000305883"/>
    </source>
</evidence>
<protein>
    <submittedName>
        <fullName evidence="2">Uncharacterized protein</fullName>
    </submittedName>
</protein>
<dbReference type="Proteomes" id="UP000305883">
    <property type="component" value="Unassembled WGS sequence"/>
</dbReference>
<dbReference type="OrthoDB" id="4851620at2759"/>
<dbReference type="AlphaFoldDB" id="A0A4T0WHH6"/>
<feature type="compositionally biased region" description="Low complexity" evidence="1">
    <location>
        <begin position="276"/>
        <end position="311"/>
    </location>
</feature>
<evidence type="ECO:0000313" key="2">
    <source>
        <dbReference type="EMBL" id="TID05146.1"/>
    </source>
</evidence>